<name>A0A7W9FEL8_9CAUL</name>
<keyword evidence="3 6" id="KW-0812">Transmembrane</keyword>
<dbReference type="PANTHER" id="PTHR23505:SF79">
    <property type="entry name" value="PROTEIN SPINSTER"/>
    <property type="match status" value="1"/>
</dbReference>
<dbReference type="InterPro" id="IPR044770">
    <property type="entry name" value="MFS_spinster-like"/>
</dbReference>
<comment type="subcellular location">
    <subcellularLocation>
        <location evidence="1">Membrane</location>
        <topology evidence="1">Multi-pass membrane protein</topology>
    </subcellularLocation>
</comment>
<dbReference type="CDD" id="cd17328">
    <property type="entry name" value="MFS_spinster_like"/>
    <property type="match status" value="1"/>
</dbReference>
<dbReference type="GO" id="GO:0016020">
    <property type="term" value="C:membrane"/>
    <property type="evidence" value="ECO:0007669"/>
    <property type="project" value="UniProtKB-SubCell"/>
</dbReference>
<dbReference type="PROSITE" id="PS50850">
    <property type="entry name" value="MFS"/>
    <property type="match status" value="1"/>
</dbReference>
<dbReference type="EMBL" id="JACHOR010000003">
    <property type="protein sequence ID" value="MBB5746606.1"/>
    <property type="molecule type" value="Genomic_DNA"/>
</dbReference>
<feature type="transmembrane region" description="Helical" evidence="6">
    <location>
        <begin position="143"/>
        <end position="164"/>
    </location>
</feature>
<comment type="caution">
    <text evidence="8">The sequence shown here is derived from an EMBL/GenBank/DDBJ whole genome shotgun (WGS) entry which is preliminary data.</text>
</comment>
<evidence type="ECO:0000313" key="8">
    <source>
        <dbReference type="EMBL" id="MBB5746606.1"/>
    </source>
</evidence>
<feature type="domain" description="Major facilitator superfamily (MFS) profile" evidence="7">
    <location>
        <begin position="17"/>
        <end position="409"/>
    </location>
</feature>
<evidence type="ECO:0000259" key="7">
    <source>
        <dbReference type="PROSITE" id="PS50850"/>
    </source>
</evidence>
<organism evidence="8 9">
    <name type="scientific">Brevundimonas variabilis</name>
    <dbReference type="NCBI Taxonomy" id="74312"/>
    <lineage>
        <taxon>Bacteria</taxon>
        <taxon>Pseudomonadati</taxon>
        <taxon>Pseudomonadota</taxon>
        <taxon>Alphaproteobacteria</taxon>
        <taxon>Caulobacterales</taxon>
        <taxon>Caulobacteraceae</taxon>
        <taxon>Brevundimonas</taxon>
    </lineage>
</organism>
<feature type="transmembrane region" description="Helical" evidence="6">
    <location>
        <begin position="51"/>
        <end position="72"/>
    </location>
</feature>
<evidence type="ECO:0000313" key="9">
    <source>
        <dbReference type="Proteomes" id="UP000545037"/>
    </source>
</evidence>
<protein>
    <submittedName>
        <fullName evidence="8">Putative MFS family arabinose efflux permease</fullName>
    </submittedName>
</protein>
<sequence length="421" mass="44213">MSETNERPGSAASVVWFLFLMFLVSTLNMADRQIIGIVAEPIKREFGLSDTLIGLLGGTAFALVYPPLGLPIARLADRFNRRNILAACLAFWSGMTMLCGLVTGFWWLALARAGVAAGEAGYAPTTHSMIADRVSEKRRASAFAVLVTGISAGALLATVAGGYVSEHYGWRMAFVALGVPGLLVAVLVMLTVPEPPRRVAVKTGSAWATYRRLLSSKPFTWCVGASALHLMVTYAVGAWGIAWFIRFHEMGLARAGLVLGGLAAIAGVLGSIGGGLIGDRLARVDRRWLAWWPAVTVFVAAFVGAGAFLTGDLNWAIAGATLAVFLNALYQPSSYALIQSVADPAERASAAALMIFIQNLIGLGLGPLLVGIISDALTPTLGIRSLGVALAGIFMVNVLAAGAYWVAGRHYGRAPADPVGV</sequence>
<feature type="transmembrane region" description="Helical" evidence="6">
    <location>
        <begin position="289"/>
        <end position="309"/>
    </location>
</feature>
<evidence type="ECO:0000256" key="5">
    <source>
        <dbReference type="ARBA" id="ARBA00023136"/>
    </source>
</evidence>
<dbReference type="GO" id="GO:0022857">
    <property type="term" value="F:transmembrane transporter activity"/>
    <property type="evidence" value="ECO:0007669"/>
    <property type="project" value="InterPro"/>
</dbReference>
<reference evidence="8 9" key="1">
    <citation type="submission" date="2020-08" db="EMBL/GenBank/DDBJ databases">
        <title>Genomic Encyclopedia of Type Strains, Phase IV (KMG-IV): sequencing the most valuable type-strain genomes for metagenomic binning, comparative biology and taxonomic classification.</title>
        <authorList>
            <person name="Goeker M."/>
        </authorList>
    </citation>
    <scope>NUCLEOTIDE SEQUENCE [LARGE SCALE GENOMIC DNA]</scope>
    <source>
        <strain evidence="8 9">DSM 4737</strain>
    </source>
</reference>
<feature type="transmembrane region" description="Helical" evidence="6">
    <location>
        <begin position="170"/>
        <end position="192"/>
    </location>
</feature>
<feature type="transmembrane region" description="Helical" evidence="6">
    <location>
        <begin position="386"/>
        <end position="407"/>
    </location>
</feature>
<accession>A0A7W9FEL8</accession>
<evidence type="ECO:0000256" key="1">
    <source>
        <dbReference type="ARBA" id="ARBA00004141"/>
    </source>
</evidence>
<keyword evidence="5 6" id="KW-0472">Membrane</keyword>
<feature type="transmembrane region" description="Helical" evidence="6">
    <location>
        <begin position="315"/>
        <end position="338"/>
    </location>
</feature>
<dbReference type="InterPro" id="IPR011701">
    <property type="entry name" value="MFS"/>
</dbReference>
<dbReference type="SUPFAM" id="SSF103473">
    <property type="entry name" value="MFS general substrate transporter"/>
    <property type="match status" value="1"/>
</dbReference>
<dbReference type="InterPro" id="IPR036259">
    <property type="entry name" value="MFS_trans_sf"/>
</dbReference>
<dbReference type="Gene3D" id="1.20.1250.20">
    <property type="entry name" value="MFS general substrate transporter like domains"/>
    <property type="match status" value="1"/>
</dbReference>
<feature type="transmembrane region" description="Helical" evidence="6">
    <location>
        <begin position="257"/>
        <end position="277"/>
    </location>
</feature>
<proteinExistence type="predicted"/>
<keyword evidence="9" id="KW-1185">Reference proteome</keyword>
<dbReference type="AlphaFoldDB" id="A0A7W9FEL8"/>
<evidence type="ECO:0000256" key="3">
    <source>
        <dbReference type="ARBA" id="ARBA00022692"/>
    </source>
</evidence>
<feature type="transmembrane region" description="Helical" evidence="6">
    <location>
        <begin position="12"/>
        <end position="30"/>
    </location>
</feature>
<dbReference type="Proteomes" id="UP000545037">
    <property type="component" value="Unassembled WGS sequence"/>
</dbReference>
<dbReference type="InterPro" id="IPR020846">
    <property type="entry name" value="MFS_dom"/>
</dbReference>
<feature type="transmembrane region" description="Helical" evidence="6">
    <location>
        <begin position="84"/>
        <end position="108"/>
    </location>
</feature>
<feature type="transmembrane region" description="Helical" evidence="6">
    <location>
        <begin position="350"/>
        <end position="374"/>
    </location>
</feature>
<keyword evidence="2" id="KW-0813">Transport</keyword>
<dbReference type="PANTHER" id="PTHR23505">
    <property type="entry name" value="SPINSTER"/>
    <property type="match status" value="1"/>
</dbReference>
<feature type="transmembrane region" description="Helical" evidence="6">
    <location>
        <begin position="219"/>
        <end position="245"/>
    </location>
</feature>
<evidence type="ECO:0000256" key="6">
    <source>
        <dbReference type="SAM" id="Phobius"/>
    </source>
</evidence>
<dbReference type="RefSeq" id="WP_183213554.1">
    <property type="nucleotide sequence ID" value="NZ_JACHOR010000003.1"/>
</dbReference>
<dbReference type="Pfam" id="PF07690">
    <property type="entry name" value="MFS_1"/>
    <property type="match status" value="1"/>
</dbReference>
<evidence type="ECO:0000256" key="2">
    <source>
        <dbReference type="ARBA" id="ARBA00022448"/>
    </source>
</evidence>
<evidence type="ECO:0000256" key="4">
    <source>
        <dbReference type="ARBA" id="ARBA00022989"/>
    </source>
</evidence>
<gene>
    <name evidence="8" type="ORF">GGR13_002210</name>
</gene>
<keyword evidence="4 6" id="KW-1133">Transmembrane helix</keyword>